<name>A0A9D4CXY9_DREPO</name>
<feature type="compositionally biased region" description="Polar residues" evidence="1">
    <location>
        <begin position="1"/>
        <end position="22"/>
    </location>
</feature>
<organism evidence="2 3">
    <name type="scientific">Dreissena polymorpha</name>
    <name type="common">Zebra mussel</name>
    <name type="synonym">Mytilus polymorpha</name>
    <dbReference type="NCBI Taxonomy" id="45954"/>
    <lineage>
        <taxon>Eukaryota</taxon>
        <taxon>Metazoa</taxon>
        <taxon>Spiralia</taxon>
        <taxon>Lophotrochozoa</taxon>
        <taxon>Mollusca</taxon>
        <taxon>Bivalvia</taxon>
        <taxon>Autobranchia</taxon>
        <taxon>Heteroconchia</taxon>
        <taxon>Euheterodonta</taxon>
        <taxon>Imparidentia</taxon>
        <taxon>Neoheterodontei</taxon>
        <taxon>Myida</taxon>
        <taxon>Dreissenoidea</taxon>
        <taxon>Dreissenidae</taxon>
        <taxon>Dreissena</taxon>
    </lineage>
</organism>
<protein>
    <submittedName>
        <fullName evidence="2">Uncharacterized protein</fullName>
    </submittedName>
</protein>
<keyword evidence="3" id="KW-1185">Reference proteome</keyword>
<evidence type="ECO:0000256" key="1">
    <source>
        <dbReference type="SAM" id="MobiDB-lite"/>
    </source>
</evidence>
<feature type="region of interest" description="Disordered" evidence="1">
    <location>
        <begin position="1"/>
        <end position="43"/>
    </location>
</feature>
<proteinExistence type="predicted"/>
<dbReference type="Proteomes" id="UP000828390">
    <property type="component" value="Unassembled WGS sequence"/>
</dbReference>
<reference evidence="2" key="1">
    <citation type="journal article" date="2019" name="bioRxiv">
        <title>The Genome of the Zebra Mussel, Dreissena polymorpha: A Resource for Invasive Species Research.</title>
        <authorList>
            <person name="McCartney M.A."/>
            <person name="Auch B."/>
            <person name="Kono T."/>
            <person name="Mallez S."/>
            <person name="Zhang Y."/>
            <person name="Obille A."/>
            <person name="Becker A."/>
            <person name="Abrahante J.E."/>
            <person name="Garbe J."/>
            <person name="Badalamenti J.P."/>
            <person name="Herman A."/>
            <person name="Mangelson H."/>
            <person name="Liachko I."/>
            <person name="Sullivan S."/>
            <person name="Sone E.D."/>
            <person name="Koren S."/>
            <person name="Silverstein K.A.T."/>
            <person name="Beckman K.B."/>
            <person name="Gohl D.M."/>
        </authorList>
    </citation>
    <scope>NUCLEOTIDE SEQUENCE</scope>
    <source>
        <strain evidence="2">Duluth1</strain>
        <tissue evidence="2">Whole animal</tissue>
    </source>
</reference>
<comment type="caution">
    <text evidence="2">The sequence shown here is derived from an EMBL/GenBank/DDBJ whole genome shotgun (WGS) entry which is preliminary data.</text>
</comment>
<evidence type="ECO:0000313" key="2">
    <source>
        <dbReference type="EMBL" id="KAH3733908.1"/>
    </source>
</evidence>
<dbReference type="EMBL" id="JAIWYP010000011">
    <property type="protein sequence ID" value="KAH3733908.1"/>
    <property type="molecule type" value="Genomic_DNA"/>
</dbReference>
<evidence type="ECO:0000313" key="3">
    <source>
        <dbReference type="Proteomes" id="UP000828390"/>
    </source>
</evidence>
<accession>A0A9D4CXY9</accession>
<gene>
    <name evidence="2" type="ORF">DPMN_040347</name>
</gene>
<sequence>MSVRSPSPTMSVRSPSPTMSVRSPSPSYSSAGSPAPVETVPNTPIIKRQRSVGMFLNSSELLQMIRQNAWMR</sequence>
<feature type="compositionally biased region" description="Low complexity" evidence="1">
    <location>
        <begin position="23"/>
        <end position="36"/>
    </location>
</feature>
<dbReference type="AlphaFoldDB" id="A0A9D4CXY9"/>
<reference evidence="2" key="2">
    <citation type="submission" date="2020-11" db="EMBL/GenBank/DDBJ databases">
        <authorList>
            <person name="McCartney M.A."/>
            <person name="Auch B."/>
            <person name="Kono T."/>
            <person name="Mallez S."/>
            <person name="Becker A."/>
            <person name="Gohl D.M."/>
            <person name="Silverstein K.A.T."/>
            <person name="Koren S."/>
            <person name="Bechman K.B."/>
            <person name="Herman A."/>
            <person name="Abrahante J.E."/>
            <person name="Garbe J."/>
        </authorList>
    </citation>
    <scope>NUCLEOTIDE SEQUENCE</scope>
    <source>
        <strain evidence="2">Duluth1</strain>
        <tissue evidence="2">Whole animal</tissue>
    </source>
</reference>